<evidence type="ECO:0000313" key="2">
    <source>
        <dbReference type="Proteomes" id="UP001175211"/>
    </source>
</evidence>
<dbReference type="Gene3D" id="3.40.50.300">
    <property type="entry name" value="P-loop containing nucleotide triphosphate hydrolases"/>
    <property type="match status" value="1"/>
</dbReference>
<reference evidence="1" key="1">
    <citation type="submission" date="2023-06" db="EMBL/GenBank/DDBJ databases">
        <authorList>
            <consortium name="Lawrence Berkeley National Laboratory"/>
            <person name="Ahrendt S."/>
            <person name="Sahu N."/>
            <person name="Indic B."/>
            <person name="Wong-Bajracharya J."/>
            <person name="Merenyi Z."/>
            <person name="Ke H.-M."/>
            <person name="Monk M."/>
            <person name="Kocsube S."/>
            <person name="Drula E."/>
            <person name="Lipzen A."/>
            <person name="Balint B."/>
            <person name="Henrissat B."/>
            <person name="Andreopoulos B."/>
            <person name="Martin F.M."/>
            <person name="Harder C.B."/>
            <person name="Rigling D."/>
            <person name="Ford K.L."/>
            <person name="Foster G.D."/>
            <person name="Pangilinan J."/>
            <person name="Papanicolaou A."/>
            <person name="Barry K."/>
            <person name="LaButti K."/>
            <person name="Viragh M."/>
            <person name="Koriabine M."/>
            <person name="Yan M."/>
            <person name="Riley R."/>
            <person name="Champramary S."/>
            <person name="Plett K.L."/>
            <person name="Tsai I.J."/>
            <person name="Slot J."/>
            <person name="Sipos G."/>
            <person name="Plett J."/>
            <person name="Nagy L.G."/>
            <person name="Grigoriev I.V."/>
        </authorList>
    </citation>
    <scope>NUCLEOTIDE SEQUENCE</scope>
    <source>
        <strain evidence="1">CCBAS 213</strain>
    </source>
</reference>
<dbReference type="RefSeq" id="XP_060340188.1">
    <property type="nucleotide sequence ID" value="XM_060465921.1"/>
</dbReference>
<sequence length="100" mass="10933">MHKGLSKQVIFFPTARHVDAAFHALSNIKGPSTLALMHSRLSQKARERSSDKFRAESSAILLLNYTLTQTSMSCISGLVVNQVLDITTGEKGTMISLKQA</sequence>
<dbReference type="InterPro" id="IPR027417">
    <property type="entry name" value="P-loop_NTPase"/>
</dbReference>
<keyword evidence="2" id="KW-1185">Reference proteome</keyword>
<name>A0AA39NRB8_ARMTA</name>
<dbReference type="GeneID" id="85349469"/>
<dbReference type="AlphaFoldDB" id="A0AA39NRB8"/>
<gene>
    <name evidence="1" type="ORF">EV420DRAFT_112146</name>
</gene>
<protein>
    <submittedName>
        <fullName evidence="1">Uncharacterized protein</fullName>
    </submittedName>
</protein>
<organism evidence="1 2">
    <name type="scientific">Armillaria tabescens</name>
    <name type="common">Ringless honey mushroom</name>
    <name type="synonym">Agaricus tabescens</name>
    <dbReference type="NCBI Taxonomy" id="1929756"/>
    <lineage>
        <taxon>Eukaryota</taxon>
        <taxon>Fungi</taxon>
        <taxon>Dikarya</taxon>
        <taxon>Basidiomycota</taxon>
        <taxon>Agaricomycotina</taxon>
        <taxon>Agaricomycetes</taxon>
        <taxon>Agaricomycetidae</taxon>
        <taxon>Agaricales</taxon>
        <taxon>Marasmiineae</taxon>
        <taxon>Physalacriaceae</taxon>
        <taxon>Desarmillaria</taxon>
    </lineage>
</organism>
<evidence type="ECO:0000313" key="1">
    <source>
        <dbReference type="EMBL" id="KAK0470395.1"/>
    </source>
</evidence>
<accession>A0AA39NRB8</accession>
<dbReference type="EMBL" id="JAUEPS010000001">
    <property type="protein sequence ID" value="KAK0470395.1"/>
    <property type="molecule type" value="Genomic_DNA"/>
</dbReference>
<comment type="caution">
    <text evidence="1">The sequence shown here is derived from an EMBL/GenBank/DDBJ whole genome shotgun (WGS) entry which is preliminary data.</text>
</comment>
<dbReference type="Proteomes" id="UP001175211">
    <property type="component" value="Unassembled WGS sequence"/>
</dbReference>
<proteinExistence type="predicted"/>